<dbReference type="AlphaFoldDB" id="A0AA88KZF0"/>
<comment type="caution">
    <text evidence="1">The sequence shown here is derived from an EMBL/GenBank/DDBJ whole genome shotgun (WGS) entry which is preliminary data.</text>
</comment>
<accession>A0AA88KZF0</accession>
<name>A0AA88KZF0_ARTSF</name>
<keyword evidence="2" id="KW-1185">Reference proteome</keyword>
<organism evidence="1 2">
    <name type="scientific">Artemia franciscana</name>
    <name type="common">Brine shrimp</name>
    <name type="synonym">Artemia sanfranciscana</name>
    <dbReference type="NCBI Taxonomy" id="6661"/>
    <lineage>
        <taxon>Eukaryota</taxon>
        <taxon>Metazoa</taxon>
        <taxon>Ecdysozoa</taxon>
        <taxon>Arthropoda</taxon>
        <taxon>Crustacea</taxon>
        <taxon>Branchiopoda</taxon>
        <taxon>Anostraca</taxon>
        <taxon>Artemiidae</taxon>
        <taxon>Artemia</taxon>
    </lineage>
</organism>
<proteinExistence type="predicted"/>
<dbReference type="EMBL" id="JAVRJZ010000019">
    <property type="protein sequence ID" value="KAK2707729.1"/>
    <property type="molecule type" value="Genomic_DNA"/>
</dbReference>
<evidence type="ECO:0000313" key="1">
    <source>
        <dbReference type="EMBL" id="KAK2707729.1"/>
    </source>
</evidence>
<protein>
    <submittedName>
        <fullName evidence="1">Uncharacterized protein</fullName>
    </submittedName>
</protein>
<dbReference type="Proteomes" id="UP001187531">
    <property type="component" value="Unassembled WGS sequence"/>
</dbReference>
<evidence type="ECO:0000313" key="2">
    <source>
        <dbReference type="Proteomes" id="UP001187531"/>
    </source>
</evidence>
<reference evidence="1" key="1">
    <citation type="submission" date="2023-07" db="EMBL/GenBank/DDBJ databases">
        <title>Chromosome-level genome assembly of Artemia franciscana.</title>
        <authorList>
            <person name="Jo E."/>
        </authorList>
    </citation>
    <scope>NUCLEOTIDE SEQUENCE</scope>
    <source>
        <tissue evidence="1">Whole body</tissue>
    </source>
</reference>
<gene>
    <name evidence="1" type="ORF">QYM36_015430</name>
</gene>
<sequence>MNQISKTEQVVKEVRKYLSQIFVLSEIRWTGNGLEKFGDGYAMAFSGQLSIHRADVGLLMSPLGRKAMTNWNPVNEQIMTACFVLNHKKCPS</sequence>